<dbReference type="Proteomes" id="UP000727056">
    <property type="component" value="Unassembled WGS sequence"/>
</dbReference>
<dbReference type="RefSeq" id="WP_168087864.1">
    <property type="nucleotide sequence ID" value="NZ_BHZH01000254.1"/>
</dbReference>
<organism evidence="2 3">
    <name type="scientific">Streptomyces bohaiensis</name>
    <dbReference type="NCBI Taxonomy" id="1431344"/>
    <lineage>
        <taxon>Bacteria</taxon>
        <taxon>Bacillati</taxon>
        <taxon>Actinomycetota</taxon>
        <taxon>Actinomycetes</taxon>
        <taxon>Kitasatosporales</taxon>
        <taxon>Streptomycetaceae</taxon>
        <taxon>Streptomyces</taxon>
    </lineage>
</organism>
<keyword evidence="3" id="KW-1185">Reference proteome</keyword>
<evidence type="ECO:0000256" key="1">
    <source>
        <dbReference type="SAM" id="MobiDB-lite"/>
    </source>
</evidence>
<name>A0ABX1CBQ4_9ACTN</name>
<feature type="region of interest" description="Disordered" evidence="1">
    <location>
        <begin position="48"/>
        <end position="79"/>
    </location>
</feature>
<reference evidence="2 3" key="1">
    <citation type="submission" date="2020-03" db="EMBL/GenBank/DDBJ databases">
        <title>Draft genome of Streptomyces sp. ventii, isolated from the Axial Seamount in the Pacific Ocean, and resequencing of the two type strains Streptomyces lonarensis strain NCL 716 and Streptomyces bohaiensis strain 11A07.</title>
        <authorList>
            <person name="Loughran R.M."/>
            <person name="Pfannmuller K.M."/>
            <person name="Wasson B.J."/>
            <person name="Deadmond M.C."/>
            <person name="Paddock B.E."/>
            <person name="Koyack M.J."/>
            <person name="Gallegos D.A."/>
            <person name="Mitchell E.A."/>
            <person name="Ushijima B."/>
            <person name="Saw J.H."/>
            <person name="Mcphail K.L."/>
            <person name="Videau P."/>
        </authorList>
    </citation>
    <scope>NUCLEOTIDE SEQUENCE [LARGE SCALE GENOMIC DNA]</scope>
    <source>
        <strain evidence="2 3">11A07</strain>
    </source>
</reference>
<evidence type="ECO:0000313" key="2">
    <source>
        <dbReference type="EMBL" id="NJQ15085.1"/>
    </source>
</evidence>
<protein>
    <submittedName>
        <fullName evidence="2">Uncharacterized protein</fullName>
    </submittedName>
</protein>
<accession>A0ABX1CBQ4</accession>
<proteinExistence type="predicted"/>
<sequence length="79" mass="8242">METVGLLKWRTNDPATDLSAIARVFPGATGVTLGSGLHPEDLSPLRALPHLRSVTSSSPHPGTGLPEGVDFSAPPAPRY</sequence>
<gene>
    <name evidence="2" type="ORF">HCN52_09025</name>
</gene>
<evidence type="ECO:0000313" key="3">
    <source>
        <dbReference type="Proteomes" id="UP000727056"/>
    </source>
</evidence>
<dbReference type="EMBL" id="JAAVJC010000052">
    <property type="protein sequence ID" value="NJQ15085.1"/>
    <property type="molecule type" value="Genomic_DNA"/>
</dbReference>
<comment type="caution">
    <text evidence="2">The sequence shown here is derived from an EMBL/GenBank/DDBJ whole genome shotgun (WGS) entry which is preliminary data.</text>
</comment>